<keyword evidence="4" id="KW-1185">Reference proteome</keyword>
<evidence type="ECO:0000313" key="3">
    <source>
        <dbReference type="EMBL" id="GFG99811.1"/>
    </source>
</evidence>
<sequence>MHNSPVWRNWPRRMHFPPWPLAQNRLAWIRGHQRVPKEFRVGSAEENGAIEPKQCALVAIDLEPEVTGTLAHSDSLIFSVNSAIGAVRRHGGHICFVRTAFDDLDYRFVPSTSREFSEVARERRFQNGALATGLHPGLATDPEDTVVRKTRLSAFSTTDLDERLTNLGITTLILAGAHTSGAILSTVREAADRDYRVLVLSDGVLDHDRDLHHLILDRILPSQAEIVTASDLHSRLTSSPLYNGTGSRSGH</sequence>
<dbReference type="SUPFAM" id="SSF52499">
    <property type="entry name" value="Isochorismatase-like hydrolases"/>
    <property type="match status" value="1"/>
</dbReference>
<dbReference type="CDD" id="cd00431">
    <property type="entry name" value="cysteine_hydrolases"/>
    <property type="match status" value="1"/>
</dbReference>
<gene>
    <name evidence="3" type="ORF">MHIP_02950</name>
</gene>
<dbReference type="PANTHER" id="PTHR43540">
    <property type="entry name" value="PEROXYUREIDOACRYLATE/UREIDOACRYLATE AMIDOHYDROLASE-RELATED"/>
    <property type="match status" value="1"/>
</dbReference>
<dbReference type="Gene3D" id="3.40.50.850">
    <property type="entry name" value="Isochorismatase-like"/>
    <property type="match status" value="1"/>
</dbReference>
<evidence type="ECO:0000256" key="1">
    <source>
        <dbReference type="ARBA" id="ARBA00022801"/>
    </source>
</evidence>
<keyword evidence="1" id="KW-0378">Hydrolase</keyword>
<dbReference type="Proteomes" id="UP000465304">
    <property type="component" value="Unassembled WGS sequence"/>
</dbReference>
<dbReference type="InterPro" id="IPR036380">
    <property type="entry name" value="Isochorismatase-like_sf"/>
</dbReference>
<protein>
    <recommendedName>
        <fullName evidence="2">Isochorismatase-like domain-containing protein</fullName>
    </recommendedName>
</protein>
<dbReference type="AlphaFoldDB" id="A0A7I9ZFK7"/>
<comment type="caution">
    <text evidence="3">The sequence shown here is derived from an EMBL/GenBank/DDBJ whole genome shotgun (WGS) entry which is preliminary data.</text>
</comment>
<accession>A0A7I9ZFK7</accession>
<dbReference type="Pfam" id="PF00857">
    <property type="entry name" value="Isochorismatase"/>
    <property type="match status" value="1"/>
</dbReference>
<feature type="domain" description="Isochorismatase-like" evidence="2">
    <location>
        <begin position="55"/>
        <end position="230"/>
    </location>
</feature>
<proteinExistence type="predicted"/>
<dbReference type="InterPro" id="IPR000868">
    <property type="entry name" value="Isochorismatase-like_dom"/>
</dbReference>
<evidence type="ECO:0000313" key="4">
    <source>
        <dbReference type="Proteomes" id="UP000465304"/>
    </source>
</evidence>
<evidence type="ECO:0000259" key="2">
    <source>
        <dbReference type="Pfam" id="PF00857"/>
    </source>
</evidence>
<reference evidence="3 4" key="1">
    <citation type="journal article" date="2019" name="Emerg. Microbes Infect.">
        <title>Comprehensive subspecies identification of 175 nontuberculous mycobacteria species based on 7547 genomic profiles.</title>
        <authorList>
            <person name="Matsumoto Y."/>
            <person name="Kinjo T."/>
            <person name="Motooka D."/>
            <person name="Nabeya D."/>
            <person name="Jung N."/>
            <person name="Uechi K."/>
            <person name="Horii T."/>
            <person name="Iida T."/>
            <person name="Fujita J."/>
            <person name="Nakamura S."/>
        </authorList>
    </citation>
    <scope>NUCLEOTIDE SEQUENCE [LARGE SCALE GENOMIC DNA]</scope>
    <source>
        <strain evidence="3 4">JCM 30996</strain>
    </source>
</reference>
<dbReference type="InterPro" id="IPR050272">
    <property type="entry name" value="Isochorismatase-like_hydrls"/>
</dbReference>
<dbReference type="GO" id="GO:0016787">
    <property type="term" value="F:hydrolase activity"/>
    <property type="evidence" value="ECO:0007669"/>
    <property type="project" value="UniProtKB-KW"/>
</dbReference>
<organism evidence="3 4">
    <name type="scientific">Mycolicibacterium hippocampi</name>
    <dbReference type="NCBI Taxonomy" id="659824"/>
    <lineage>
        <taxon>Bacteria</taxon>
        <taxon>Bacillati</taxon>
        <taxon>Actinomycetota</taxon>
        <taxon>Actinomycetes</taxon>
        <taxon>Mycobacteriales</taxon>
        <taxon>Mycobacteriaceae</taxon>
        <taxon>Mycolicibacterium</taxon>
    </lineage>
</organism>
<name>A0A7I9ZFK7_9MYCO</name>
<dbReference type="EMBL" id="BLLB01000002">
    <property type="protein sequence ID" value="GFG99811.1"/>
    <property type="molecule type" value="Genomic_DNA"/>
</dbReference>